<name>A0A6J0SBG4_9SAUR</name>
<dbReference type="SUPFAM" id="SSF57667">
    <property type="entry name" value="beta-beta-alpha zinc fingers"/>
    <property type="match status" value="7"/>
</dbReference>
<dbReference type="RefSeq" id="XP_020633607.2">
    <property type="nucleotide sequence ID" value="XM_020777948.2"/>
</dbReference>
<dbReference type="KEGG" id="pvt:110070279"/>
<gene>
    <name evidence="11 12" type="primary">LOC110070279</name>
</gene>
<dbReference type="InterPro" id="IPR013087">
    <property type="entry name" value="Znf_C2H2_type"/>
</dbReference>
<keyword evidence="5" id="KW-0539">Nucleus</keyword>
<feature type="compositionally biased region" description="Basic and acidic residues" evidence="7">
    <location>
        <begin position="333"/>
        <end position="343"/>
    </location>
</feature>
<keyword evidence="10" id="KW-1185">Reference proteome</keyword>
<dbReference type="OrthoDB" id="691673at2759"/>
<dbReference type="GO" id="GO:0005667">
    <property type="term" value="C:transcription regulator complex"/>
    <property type="evidence" value="ECO:0007669"/>
    <property type="project" value="TreeGrafter"/>
</dbReference>
<dbReference type="InterPro" id="IPR038269">
    <property type="entry name" value="SCAN_sf"/>
</dbReference>
<feature type="region of interest" description="Disordered" evidence="7">
    <location>
        <begin position="235"/>
        <end position="319"/>
    </location>
</feature>
<feature type="domain" description="C2H2-type" evidence="8">
    <location>
        <begin position="511"/>
        <end position="538"/>
    </location>
</feature>
<evidence type="ECO:0000256" key="3">
    <source>
        <dbReference type="ARBA" id="ARBA00022771"/>
    </source>
</evidence>
<keyword evidence="2" id="KW-0677">Repeat</keyword>
<dbReference type="GO" id="GO:0000978">
    <property type="term" value="F:RNA polymerase II cis-regulatory region sequence-specific DNA binding"/>
    <property type="evidence" value="ECO:0007669"/>
    <property type="project" value="TreeGrafter"/>
</dbReference>
<evidence type="ECO:0000256" key="4">
    <source>
        <dbReference type="ARBA" id="ARBA00022833"/>
    </source>
</evidence>
<dbReference type="SUPFAM" id="SSF47353">
    <property type="entry name" value="Retrovirus capsid dimerization domain-like"/>
    <property type="match status" value="1"/>
</dbReference>
<dbReference type="RefSeq" id="XP_072844396.1">
    <property type="nucleotide sequence ID" value="XM_072988295.1"/>
</dbReference>
<evidence type="ECO:0000256" key="1">
    <source>
        <dbReference type="ARBA" id="ARBA00022723"/>
    </source>
</evidence>
<evidence type="ECO:0000313" key="10">
    <source>
        <dbReference type="Proteomes" id="UP001652642"/>
    </source>
</evidence>
<feature type="domain" description="C2H2-type" evidence="8">
    <location>
        <begin position="595"/>
        <end position="622"/>
    </location>
</feature>
<dbReference type="Proteomes" id="UP001652642">
    <property type="component" value="Chromosome 2"/>
</dbReference>
<evidence type="ECO:0000313" key="11">
    <source>
        <dbReference type="RefSeq" id="XP_020633607.2"/>
    </source>
</evidence>
<dbReference type="GO" id="GO:0031519">
    <property type="term" value="C:PcG protein complex"/>
    <property type="evidence" value="ECO:0007669"/>
    <property type="project" value="TreeGrafter"/>
</dbReference>
<feature type="domain" description="C2H2-type" evidence="8">
    <location>
        <begin position="455"/>
        <end position="482"/>
    </location>
</feature>
<keyword evidence="3 6" id="KW-0863">Zinc-finger</keyword>
<feature type="compositionally biased region" description="Basic and acidic residues" evidence="7">
    <location>
        <begin position="290"/>
        <end position="312"/>
    </location>
</feature>
<dbReference type="GO" id="GO:0000785">
    <property type="term" value="C:chromatin"/>
    <property type="evidence" value="ECO:0007669"/>
    <property type="project" value="TreeGrafter"/>
</dbReference>
<dbReference type="Gene3D" id="1.10.4020.10">
    <property type="entry name" value="DNA breaking-rejoining enzymes"/>
    <property type="match status" value="1"/>
</dbReference>
<dbReference type="Pfam" id="PF02023">
    <property type="entry name" value="SCAN"/>
    <property type="match status" value="1"/>
</dbReference>
<dbReference type="InterPro" id="IPR003309">
    <property type="entry name" value="SCAN_dom"/>
</dbReference>
<dbReference type="PROSITE" id="PS50804">
    <property type="entry name" value="SCAN_BOX"/>
    <property type="match status" value="1"/>
</dbReference>
<dbReference type="PANTHER" id="PTHR24393">
    <property type="entry name" value="ZINC FINGER PROTEIN"/>
    <property type="match status" value="1"/>
</dbReference>
<feature type="domain" description="C2H2-type" evidence="8">
    <location>
        <begin position="427"/>
        <end position="454"/>
    </location>
</feature>
<dbReference type="SMART" id="SM00355">
    <property type="entry name" value="ZnF_C2H2"/>
    <property type="match status" value="13"/>
</dbReference>
<feature type="domain" description="C2H2-type" evidence="8">
    <location>
        <begin position="483"/>
        <end position="510"/>
    </location>
</feature>
<organism evidence="10 11">
    <name type="scientific">Pogona vitticeps</name>
    <name type="common">central bearded dragon</name>
    <dbReference type="NCBI Taxonomy" id="103695"/>
    <lineage>
        <taxon>Eukaryota</taxon>
        <taxon>Metazoa</taxon>
        <taxon>Chordata</taxon>
        <taxon>Craniata</taxon>
        <taxon>Vertebrata</taxon>
        <taxon>Euteleostomi</taxon>
        <taxon>Lepidosauria</taxon>
        <taxon>Squamata</taxon>
        <taxon>Bifurcata</taxon>
        <taxon>Unidentata</taxon>
        <taxon>Episquamata</taxon>
        <taxon>Toxicofera</taxon>
        <taxon>Iguania</taxon>
        <taxon>Acrodonta</taxon>
        <taxon>Agamidae</taxon>
        <taxon>Amphibolurinae</taxon>
        <taxon>Pogona</taxon>
    </lineage>
</organism>
<feature type="domain" description="C2H2-type" evidence="8">
    <location>
        <begin position="399"/>
        <end position="426"/>
    </location>
</feature>
<evidence type="ECO:0000259" key="9">
    <source>
        <dbReference type="PROSITE" id="PS50804"/>
    </source>
</evidence>
<evidence type="ECO:0000259" key="8">
    <source>
        <dbReference type="PROSITE" id="PS50157"/>
    </source>
</evidence>
<feature type="compositionally biased region" description="Polar residues" evidence="7">
    <location>
        <begin position="37"/>
        <end position="46"/>
    </location>
</feature>
<dbReference type="GO" id="GO:0008270">
    <property type="term" value="F:zinc ion binding"/>
    <property type="evidence" value="ECO:0007669"/>
    <property type="project" value="UniProtKB-KW"/>
</dbReference>
<feature type="domain" description="C2H2-type" evidence="8">
    <location>
        <begin position="623"/>
        <end position="650"/>
    </location>
</feature>
<evidence type="ECO:0008006" key="13">
    <source>
        <dbReference type="Google" id="ProtNLM"/>
    </source>
</evidence>
<dbReference type="SMART" id="SM00431">
    <property type="entry name" value="SCAN"/>
    <property type="match status" value="1"/>
</dbReference>
<feature type="region of interest" description="Disordered" evidence="7">
    <location>
        <begin position="22"/>
        <end position="46"/>
    </location>
</feature>
<dbReference type="PROSITE" id="PS00028">
    <property type="entry name" value="ZINC_FINGER_C2H2_1"/>
    <property type="match status" value="13"/>
</dbReference>
<dbReference type="InParanoid" id="A0A6J0SBG4"/>
<reference evidence="10 11" key="1">
    <citation type="submission" date="2025-05" db="UniProtKB">
        <authorList>
            <consortium name="RefSeq"/>
        </authorList>
    </citation>
    <scope>NUCLEOTIDE SEQUENCE [LARGE SCALE GENOMIC DNA]</scope>
</reference>
<proteinExistence type="predicted"/>
<evidence type="ECO:0000256" key="6">
    <source>
        <dbReference type="PROSITE-ProRule" id="PRU00042"/>
    </source>
</evidence>
<keyword evidence="4" id="KW-0862">Zinc</keyword>
<feature type="region of interest" description="Disordered" evidence="7">
    <location>
        <begin position="329"/>
        <end position="348"/>
    </location>
</feature>
<dbReference type="Gene3D" id="3.30.160.60">
    <property type="entry name" value="Classic Zinc Finger"/>
    <property type="match status" value="13"/>
</dbReference>
<keyword evidence="1" id="KW-0479">Metal-binding</keyword>
<dbReference type="CDD" id="cd07936">
    <property type="entry name" value="SCAN"/>
    <property type="match status" value="1"/>
</dbReference>
<accession>A0A6J0SBG4</accession>
<feature type="domain" description="C2H2-type" evidence="8">
    <location>
        <begin position="539"/>
        <end position="566"/>
    </location>
</feature>
<feature type="domain" description="C2H2-type" evidence="8">
    <location>
        <begin position="735"/>
        <end position="762"/>
    </location>
</feature>
<evidence type="ECO:0000256" key="7">
    <source>
        <dbReference type="SAM" id="MobiDB-lite"/>
    </source>
</evidence>
<evidence type="ECO:0000256" key="5">
    <source>
        <dbReference type="ARBA" id="ARBA00023242"/>
    </source>
</evidence>
<dbReference type="Pfam" id="PF00096">
    <property type="entry name" value="zf-C2H2"/>
    <property type="match status" value="12"/>
</dbReference>
<feature type="domain" description="C2H2-type" evidence="8">
    <location>
        <begin position="679"/>
        <end position="706"/>
    </location>
</feature>
<dbReference type="PROSITE" id="PS50157">
    <property type="entry name" value="ZINC_FINGER_C2H2_2"/>
    <property type="match status" value="13"/>
</dbReference>
<feature type="domain" description="C2H2-type" evidence="8">
    <location>
        <begin position="651"/>
        <end position="678"/>
    </location>
</feature>
<dbReference type="GO" id="GO:0000981">
    <property type="term" value="F:DNA-binding transcription factor activity, RNA polymerase II-specific"/>
    <property type="evidence" value="ECO:0007669"/>
    <property type="project" value="TreeGrafter"/>
</dbReference>
<protein>
    <recommendedName>
        <fullName evidence="13">Zinc finger and SCAN domain-containing protein 2-like</fullName>
    </recommendedName>
</protein>
<feature type="domain" description="C2H2-type" evidence="8">
    <location>
        <begin position="707"/>
        <end position="734"/>
    </location>
</feature>
<evidence type="ECO:0000313" key="12">
    <source>
        <dbReference type="RefSeq" id="XP_072844396.1"/>
    </source>
</evidence>
<sequence>MASREDEEVAVPLGFREYFPMEQASEKMAEPSPPSPQHVSRGTGMSNNIDLVKDEAITGCKREPTMEMMEMAPLEPEQPLLPDPPRWDDIFLTSVEKAVNTEPGKWMSPLITGLIEEGQRFEERDVGDYGKVKAAILRVDAISTEVQRQHFRRFQYREADGPREACSRLWFLCHRWLKPERHSKEQILELLILEQFLAILPQEIQSWVKDGCPETCAQAVTLAEDFLLKQQEAERPAQQVPGLFEETEGCSPNGDEAPSDGDQGRTSLEVKQERPVNNTSLGVFPVPSDNLHKSENDVESLELQKSDHEETHGPSGDVTGDMFPLFCGQGDASESHQKLEKPPKKPLRKRVQKNIPLMGGYEDLPMTAAEKKNSDGEVPMNVCEETFSPGSDAAGEKIHKCPVCGKCFSLRSRLIVHERTHTGEKPYTCSDCGRSFSVSSSLIAHRRTHTGEKPYKCTHCAKSFSVKSGLIAHERTHTGEKPYKCLYCSKSFRRNSGLVSHQRIHTGDKPYQCSVCEKSFSDISNLITHHRIHTGEKPYKCLECGKSFSQSSYLNSHQRIHTGEKPYECSECGKTFSVSSRLRKHQRSHTGERPFVCLDCGKTFSESSDLLAHERAHTGEKPYRCSFCGKSFLRSSEVVSHERIHTGEKPYHCGECGKSFSVSSRLSAHRRIHTGEKPFQCMVCERSFSYKSHLITHQRIHTGEKPFQCSVCGKSFRGSSSLVAHERTHTGEKPYRCLDCGKSFTQSSNLISHQRIHTEGHS</sequence>
<dbReference type="GeneID" id="110070279"/>
<dbReference type="PANTHER" id="PTHR24393:SF163">
    <property type="entry name" value="GASTRULA ZINC FINGER PROTEIN XLCGF7.1-LIKE"/>
    <property type="match status" value="1"/>
</dbReference>
<dbReference type="InterPro" id="IPR036236">
    <property type="entry name" value="Znf_C2H2_sf"/>
</dbReference>
<feature type="domain" description="C2H2-type" evidence="8">
    <location>
        <begin position="567"/>
        <end position="594"/>
    </location>
</feature>
<dbReference type="AlphaFoldDB" id="A0A6J0SBG4"/>
<evidence type="ECO:0000256" key="2">
    <source>
        <dbReference type="ARBA" id="ARBA00022737"/>
    </source>
</evidence>
<feature type="domain" description="SCAN box" evidence="9">
    <location>
        <begin position="148"/>
        <end position="226"/>
    </location>
</feature>